<evidence type="ECO:0000256" key="3">
    <source>
        <dbReference type="ARBA" id="ARBA00023082"/>
    </source>
</evidence>
<keyword evidence="9" id="KW-1185">Reference proteome</keyword>
<dbReference type="Pfam" id="PF04542">
    <property type="entry name" value="Sigma70_r2"/>
    <property type="match status" value="1"/>
</dbReference>
<evidence type="ECO:0000313" key="8">
    <source>
        <dbReference type="EMBL" id="GHA03707.1"/>
    </source>
</evidence>
<dbReference type="Pfam" id="PF08281">
    <property type="entry name" value="Sigma70_r4_2"/>
    <property type="match status" value="1"/>
</dbReference>
<evidence type="ECO:0000313" key="9">
    <source>
        <dbReference type="Proteomes" id="UP000614811"/>
    </source>
</evidence>
<dbReference type="GO" id="GO:0016987">
    <property type="term" value="F:sigma factor activity"/>
    <property type="evidence" value="ECO:0007669"/>
    <property type="project" value="UniProtKB-KW"/>
</dbReference>
<keyword evidence="5" id="KW-0804">Transcription</keyword>
<dbReference type="EMBL" id="BMXA01000002">
    <property type="protein sequence ID" value="GHA03707.1"/>
    <property type="molecule type" value="Genomic_DNA"/>
</dbReference>
<dbReference type="InterPro" id="IPR013325">
    <property type="entry name" value="RNA_pol_sigma_r2"/>
</dbReference>
<reference evidence="8" key="2">
    <citation type="submission" date="2020-09" db="EMBL/GenBank/DDBJ databases">
        <authorList>
            <person name="Sun Q."/>
            <person name="Kim S."/>
        </authorList>
    </citation>
    <scope>NUCLEOTIDE SEQUENCE</scope>
    <source>
        <strain evidence="8">KCTC 12711</strain>
    </source>
</reference>
<name>A0A918RPM2_9GAMM</name>
<dbReference type="InterPro" id="IPR036388">
    <property type="entry name" value="WH-like_DNA-bd_sf"/>
</dbReference>
<dbReference type="PANTHER" id="PTHR43133">
    <property type="entry name" value="RNA POLYMERASE ECF-TYPE SIGMA FACTO"/>
    <property type="match status" value="1"/>
</dbReference>
<dbReference type="SUPFAM" id="SSF88659">
    <property type="entry name" value="Sigma3 and sigma4 domains of RNA polymerase sigma factors"/>
    <property type="match status" value="1"/>
</dbReference>
<evidence type="ECO:0000256" key="1">
    <source>
        <dbReference type="ARBA" id="ARBA00010641"/>
    </source>
</evidence>
<dbReference type="InterPro" id="IPR007627">
    <property type="entry name" value="RNA_pol_sigma70_r2"/>
</dbReference>
<evidence type="ECO:0000259" key="6">
    <source>
        <dbReference type="Pfam" id="PF04542"/>
    </source>
</evidence>
<proteinExistence type="inferred from homology"/>
<dbReference type="GO" id="GO:0006352">
    <property type="term" value="P:DNA-templated transcription initiation"/>
    <property type="evidence" value="ECO:0007669"/>
    <property type="project" value="InterPro"/>
</dbReference>
<dbReference type="PANTHER" id="PTHR43133:SF8">
    <property type="entry name" value="RNA POLYMERASE SIGMA FACTOR HI_1459-RELATED"/>
    <property type="match status" value="1"/>
</dbReference>
<comment type="similarity">
    <text evidence="1">Belongs to the sigma-70 factor family. ECF subfamily.</text>
</comment>
<dbReference type="Proteomes" id="UP000614811">
    <property type="component" value="Unassembled WGS sequence"/>
</dbReference>
<evidence type="ECO:0000256" key="2">
    <source>
        <dbReference type="ARBA" id="ARBA00023015"/>
    </source>
</evidence>
<keyword evidence="4" id="KW-0238">DNA-binding</keyword>
<dbReference type="GO" id="GO:0003677">
    <property type="term" value="F:DNA binding"/>
    <property type="evidence" value="ECO:0007669"/>
    <property type="project" value="UniProtKB-KW"/>
</dbReference>
<dbReference type="InterPro" id="IPR039425">
    <property type="entry name" value="RNA_pol_sigma-70-like"/>
</dbReference>
<evidence type="ECO:0000256" key="4">
    <source>
        <dbReference type="ARBA" id="ARBA00023125"/>
    </source>
</evidence>
<dbReference type="Gene3D" id="1.10.1740.10">
    <property type="match status" value="1"/>
</dbReference>
<keyword evidence="3" id="KW-0731">Sigma factor</keyword>
<comment type="caution">
    <text evidence="8">The sequence shown here is derived from an EMBL/GenBank/DDBJ whole genome shotgun (WGS) entry which is preliminary data.</text>
</comment>
<gene>
    <name evidence="8" type="ORF">GCM10008090_11100</name>
</gene>
<keyword evidence="2" id="KW-0805">Transcription regulation</keyword>
<dbReference type="NCBIfam" id="TIGR02937">
    <property type="entry name" value="sigma70-ECF"/>
    <property type="match status" value="1"/>
</dbReference>
<dbReference type="InterPro" id="IPR014284">
    <property type="entry name" value="RNA_pol_sigma-70_dom"/>
</dbReference>
<dbReference type="Gene3D" id="1.10.10.10">
    <property type="entry name" value="Winged helix-like DNA-binding domain superfamily/Winged helix DNA-binding domain"/>
    <property type="match status" value="1"/>
</dbReference>
<protein>
    <submittedName>
        <fullName evidence="8">RNA polymerase sigma factor</fullName>
    </submittedName>
</protein>
<dbReference type="AlphaFoldDB" id="A0A918RPM2"/>
<sequence length="187" mass="21641">MLRWTTKLMRDEALMRRFADGDMRAFEALYARHKHALYQFVRRQCDIDAECEEVVQDTWLAVVRTASTYQVSAKFRTWLFRIAHNRLVDYWRSHGYSKRQLMIELDETVHSAQTGSTPGDVSSPLVLTQLLTKLSELPEEQTETLLLRAAGFSYAEIATITDSKQETVKSRLRYATQRMRVTAGVTS</sequence>
<reference evidence="8" key="1">
    <citation type="journal article" date="2014" name="Int. J. Syst. Evol. Microbiol.">
        <title>Complete genome sequence of Corynebacterium casei LMG S-19264T (=DSM 44701T), isolated from a smear-ripened cheese.</title>
        <authorList>
            <consortium name="US DOE Joint Genome Institute (JGI-PGF)"/>
            <person name="Walter F."/>
            <person name="Albersmeier A."/>
            <person name="Kalinowski J."/>
            <person name="Ruckert C."/>
        </authorList>
    </citation>
    <scope>NUCLEOTIDE SEQUENCE</scope>
    <source>
        <strain evidence="8">KCTC 12711</strain>
    </source>
</reference>
<evidence type="ECO:0000259" key="7">
    <source>
        <dbReference type="Pfam" id="PF08281"/>
    </source>
</evidence>
<evidence type="ECO:0000256" key="5">
    <source>
        <dbReference type="ARBA" id="ARBA00023163"/>
    </source>
</evidence>
<dbReference type="RefSeq" id="WP_189399053.1">
    <property type="nucleotide sequence ID" value="NZ_BMXA01000002.1"/>
</dbReference>
<feature type="domain" description="RNA polymerase sigma-70 region 2" evidence="6">
    <location>
        <begin position="29"/>
        <end position="94"/>
    </location>
</feature>
<dbReference type="InterPro" id="IPR013324">
    <property type="entry name" value="RNA_pol_sigma_r3/r4-like"/>
</dbReference>
<accession>A0A918RPM2</accession>
<feature type="domain" description="RNA polymerase sigma factor 70 region 4 type 2" evidence="7">
    <location>
        <begin position="129"/>
        <end position="175"/>
    </location>
</feature>
<dbReference type="SUPFAM" id="SSF88946">
    <property type="entry name" value="Sigma2 domain of RNA polymerase sigma factors"/>
    <property type="match status" value="1"/>
</dbReference>
<dbReference type="InterPro" id="IPR013249">
    <property type="entry name" value="RNA_pol_sigma70_r4_t2"/>
</dbReference>
<organism evidence="8 9">
    <name type="scientific">Arenicella chitinivorans</name>
    <dbReference type="NCBI Taxonomy" id="1329800"/>
    <lineage>
        <taxon>Bacteria</taxon>
        <taxon>Pseudomonadati</taxon>
        <taxon>Pseudomonadota</taxon>
        <taxon>Gammaproteobacteria</taxon>
        <taxon>Arenicellales</taxon>
        <taxon>Arenicellaceae</taxon>
        <taxon>Arenicella</taxon>
    </lineage>
</organism>